<accession>A0ABR1Q0N4</accession>
<evidence type="ECO:0000313" key="1">
    <source>
        <dbReference type="EMBL" id="KAK7943564.1"/>
    </source>
</evidence>
<dbReference type="GeneID" id="92081961"/>
<proteinExistence type="predicted"/>
<keyword evidence="2" id="KW-1185">Reference proteome</keyword>
<protein>
    <submittedName>
        <fullName evidence="1">Uncharacterized protein</fullName>
    </submittedName>
</protein>
<dbReference type="Proteomes" id="UP001391051">
    <property type="component" value="Unassembled WGS sequence"/>
</dbReference>
<evidence type="ECO:0000313" key="2">
    <source>
        <dbReference type="Proteomes" id="UP001391051"/>
    </source>
</evidence>
<dbReference type="EMBL" id="JAQQWE010000008">
    <property type="protein sequence ID" value="KAK7943564.1"/>
    <property type="molecule type" value="Genomic_DNA"/>
</dbReference>
<name>A0ABR1Q0N4_9PEZI</name>
<gene>
    <name evidence="1" type="ORF">PG986_012677</name>
</gene>
<comment type="caution">
    <text evidence="1">The sequence shown here is derived from an EMBL/GenBank/DDBJ whole genome shotgun (WGS) entry which is preliminary data.</text>
</comment>
<reference evidence="1 2" key="1">
    <citation type="submission" date="2023-01" db="EMBL/GenBank/DDBJ databases">
        <title>Analysis of 21 Apiospora genomes using comparative genomics revels a genus with tremendous synthesis potential of carbohydrate active enzymes and secondary metabolites.</title>
        <authorList>
            <person name="Sorensen T."/>
        </authorList>
    </citation>
    <scope>NUCLEOTIDE SEQUENCE [LARGE SCALE GENOMIC DNA]</scope>
    <source>
        <strain evidence="1 2">CBS 24483</strain>
    </source>
</reference>
<sequence length="286" mass="33093">MRLLVERDPSPADASLARFHSAEIILHELAHAIWRVRRQQYMANIGLQTVEPYVGEEQMRELGFSFTTQIFGADSRPHRLPKTRIGAPCGQFFTLGSFNWPDPDNFLNRLYFQTPRDGWDRQPYGMDSRSPEWVVPALYCSYLFEQNYWDNVVSKKGTNALKHARLTFVPTPDDWSGSLKSARHGIDEFRGMLAHVQGAMTRTTRVVKARYRAKNRNADKDEKMWTASIWGDVVVRKNIALFKAYHLRRDLNACRQVTEGLIQMSRRREQINSRFAPQIGLAIGYL</sequence>
<dbReference type="RefSeq" id="XP_066695595.1">
    <property type="nucleotide sequence ID" value="XM_066848899.1"/>
</dbReference>
<organism evidence="1 2">
    <name type="scientific">Apiospora aurea</name>
    <dbReference type="NCBI Taxonomy" id="335848"/>
    <lineage>
        <taxon>Eukaryota</taxon>
        <taxon>Fungi</taxon>
        <taxon>Dikarya</taxon>
        <taxon>Ascomycota</taxon>
        <taxon>Pezizomycotina</taxon>
        <taxon>Sordariomycetes</taxon>
        <taxon>Xylariomycetidae</taxon>
        <taxon>Amphisphaeriales</taxon>
        <taxon>Apiosporaceae</taxon>
        <taxon>Apiospora</taxon>
    </lineage>
</organism>